<dbReference type="SUPFAM" id="SSF82693">
    <property type="entry name" value="Multidrug efflux transporter AcrB pore domain, PN1, PN2, PC1 and PC2 subdomains"/>
    <property type="match status" value="2"/>
</dbReference>
<sequence length="1036" mass="113973">MIAFFVRHPTATHLLMLALIILGIKALPELKRETFPEFSPNYISARVVLPGASPQDVEENLCLRMEDAVDSLGSIIETKCDALEGVAQMTLKLDDKADLGRNLVDVQTKISAIKDFPAEIEPPIVEELDFSEPIIDIALSATTSKPELKAYAEDFKRRIKLDTSIRQVEIAGFSQHQLLVEISLDALKRLGMSVADVATQIEQQNVQLPSGTLETASKNILIRFDQREVEADKLANIVIRSNAEGGVVRLRDVAKLTDRFELDEDHVRFDGEPAAILTVFKNKSQDSLRLKEEVIGFLDAEKLRTPDGVSISTSNDMSSLLWDRLTMLIKNGWQGVLLVFLCMWLFFSFRYSFWVAMGLPVAFMGSLFFMAQVGLTINIMTLVAFLMAIGIMMDDAIVIAESIASHIERGLDKTEAVIQGVKRVLPGVISSFLTTVFIFSSIAFMEGDMGKVLRVVPQTLLLILTVSLVEAFLILPNHLAHAAQGKERKTSRFKAEFNRRFEHFRTVNLVAAVEWVIAWRYAFMGAVISLLLLSVSLAAGGVVKFIGFPELDGDVVEARVILPPGSTLSQTEHVVEKIVNAAQLLNDKYSKDEDGEQLIQHITERFNFNADANETGAHVATVKVDLLSAEVRQTLLNTFIREWEATVGELVDPIAIVYKQPSMGPAGRAIDIRLRGDDLHQLKSASIEVQQYISGFNGVSGVMDSMRPGKSEILMTLKPGAEAYGVNGMMLASQLRGAYFHQTADYIQVGPESIQIDVQLDKSDAAKLENLANFPITLSASGDQVPLSAVADFAWQRNYVKISRLDGMRFVTITGEVDTHLANAGEINTAFKDELLPELIKRYPGVRVSFEGEVKENATTQNSMVSGFILGLLGVFAILSLQFKSYLEPLIVMAVIPLGLIGVFWGHLLLGFSMSMPSIMGFIALSGVVVNDSILLVQYIRFHVDEGQTVHQAVVSASKERFRAVFITSLTTAAGMLPLLLETSIQAQVLQPLVISMVFGIFASTALVLFMVPACYAILEDFGKVSFGAKKSGLRA</sequence>
<gene>
    <name evidence="2" type="ordered locus">swp_1784</name>
</gene>
<feature type="transmembrane region" description="Helical" evidence="1">
    <location>
        <begin position="327"/>
        <end position="347"/>
    </location>
</feature>
<dbReference type="AlphaFoldDB" id="B8CN47"/>
<dbReference type="Pfam" id="PF00873">
    <property type="entry name" value="ACR_tran"/>
    <property type="match status" value="1"/>
</dbReference>
<dbReference type="GO" id="GO:0042910">
    <property type="term" value="F:xenobiotic transmembrane transporter activity"/>
    <property type="evidence" value="ECO:0007669"/>
    <property type="project" value="TreeGrafter"/>
</dbReference>
<dbReference type="PRINTS" id="PR00702">
    <property type="entry name" value="ACRIFLAVINRP"/>
</dbReference>
<dbReference type="RefSeq" id="WP_020911927.1">
    <property type="nucleotide sequence ID" value="NC_011566.1"/>
</dbReference>
<dbReference type="Gene3D" id="3.30.2090.10">
    <property type="entry name" value="Multidrug efflux transporter AcrB TolC docking domain, DN and DC subdomains"/>
    <property type="match status" value="2"/>
</dbReference>
<dbReference type="PANTHER" id="PTHR32063:SF33">
    <property type="entry name" value="RND SUPERFAMILY EFFLUX PUMP PERMEASE COMPONENT"/>
    <property type="match status" value="1"/>
</dbReference>
<dbReference type="OrthoDB" id="5287122at2"/>
<dbReference type="SUPFAM" id="SSF82714">
    <property type="entry name" value="Multidrug efflux transporter AcrB TolC docking domain, DN and DC subdomains"/>
    <property type="match status" value="2"/>
</dbReference>
<feature type="transmembrane region" description="Helical" evidence="1">
    <location>
        <begin position="889"/>
        <end position="910"/>
    </location>
</feature>
<keyword evidence="1" id="KW-0812">Transmembrane</keyword>
<dbReference type="STRING" id="225849.swp_1784"/>
<accession>B8CN47</accession>
<feature type="transmembrane region" description="Helical" evidence="1">
    <location>
        <begin position="460"/>
        <end position="480"/>
    </location>
</feature>
<dbReference type="InterPro" id="IPR001036">
    <property type="entry name" value="Acrflvin-R"/>
</dbReference>
<dbReference type="Proteomes" id="UP000000753">
    <property type="component" value="Chromosome"/>
</dbReference>
<dbReference type="GO" id="GO:0005886">
    <property type="term" value="C:plasma membrane"/>
    <property type="evidence" value="ECO:0007669"/>
    <property type="project" value="TreeGrafter"/>
</dbReference>
<dbReference type="Gene3D" id="1.20.1640.10">
    <property type="entry name" value="Multidrug efflux transporter AcrB transmembrane domain"/>
    <property type="match status" value="2"/>
</dbReference>
<feature type="transmembrane region" description="Helical" evidence="1">
    <location>
        <begin position="962"/>
        <end position="981"/>
    </location>
</feature>
<feature type="transmembrane region" description="Helical" evidence="1">
    <location>
        <begin position="865"/>
        <end position="883"/>
    </location>
</feature>
<dbReference type="PANTHER" id="PTHR32063">
    <property type="match status" value="1"/>
</dbReference>
<dbReference type="eggNOG" id="COG0841">
    <property type="taxonomic scope" value="Bacteria"/>
</dbReference>
<keyword evidence="1" id="KW-1133">Transmembrane helix</keyword>
<dbReference type="Gene3D" id="3.30.70.1320">
    <property type="entry name" value="Multidrug efflux transporter AcrB pore domain like"/>
    <property type="match status" value="1"/>
</dbReference>
<dbReference type="HOGENOM" id="CLU_002755_1_2_6"/>
<dbReference type="EMBL" id="CP000472">
    <property type="protein sequence ID" value="ACJ28549.1"/>
    <property type="molecule type" value="Genomic_DNA"/>
</dbReference>
<protein>
    <submittedName>
        <fullName evidence="2">Acriflavin resistance plasma membrane protein</fullName>
    </submittedName>
</protein>
<reference evidence="2 3" key="1">
    <citation type="journal article" date="2008" name="PLoS ONE">
        <title>Environmental adaptation: genomic analysis of the piezotolerant and psychrotolerant deep-sea iron reducing bacterium Shewanella piezotolerans WP3.</title>
        <authorList>
            <person name="Wang F."/>
            <person name="Wang J."/>
            <person name="Jian H."/>
            <person name="Zhang B."/>
            <person name="Li S."/>
            <person name="Wang F."/>
            <person name="Zeng X."/>
            <person name="Gao L."/>
            <person name="Bartlett D.H."/>
            <person name="Yu J."/>
            <person name="Hu S."/>
            <person name="Xiao X."/>
        </authorList>
    </citation>
    <scope>NUCLEOTIDE SEQUENCE [LARGE SCALE GENOMIC DNA]</scope>
    <source>
        <strain evidence="3">WP3 / JCM 13877</strain>
    </source>
</reference>
<dbReference type="KEGG" id="swp:swp_1784"/>
<feature type="transmembrane region" description="Helical" evidence="1">
    <location>
        <begin position="424"/>
        <end position="445"/>
    </location>
</feature>
<feature type="transmembrane region" description="Helical" evidence="1">
    <location>
        <begin position="922"/>
        <end position="942"/>
    </location>
</feature>
<dbReference type="Gene3D" id="3.30.70.1430">
    <property type="entry name" value="Multidrug efflux transporter AcrB pore domain"/>
    <property type="match status" value="2"/>
</dbReference>
<dbReference type="Gene3D" id="3.30.70.1440">
    <property type="entry name" value="Multidrug efflux transporter AcrB pore domain"/>
    <property type="match status" value="1"/>
</dbReference>
<dbReference type="SUPFAM" id="SSF82866">
    <property type="entry name" value="Multidrug efflux transporter AcrB transmembrane domain"/>
    <property type="match status" value="2"/>
</dbReference>
<evidence type="ECO:0000313" key="2">
    <source>
        <dbReference type="EMBL" id="ACJ28549.1"/>
    </source>
</evidence>
<evidence type="ECO:0000313" key="3">
    <source>
        <dbReference type="Proteomes" id="UP000000753"/>
    </source>
</evidence>
<keyword evidence="1" id="KW-0472">Membrane</keyword>
<organism evidence="2 3">
    <name type="scientific">Shewanella piezotolerans (strain WP3 / JCM 13877)</name>
    <dbReference type="NCBI Taxonomy" id="225849"/>
    <lineage>
        <taxon>Bacteria</taxon>
        <taxon>Pseudomonadati</taxon>
        <taxon>Pseudomonadota</taxon>
        <taxon>Gammaproteobacteria</taxon>
        <taxon>Alteromonadales</taxon>
        <taxon>Shewanellaceae</taxon>
        <taxon>Shewanella</taxon>
    </lineage>
</organism>
<dbReference type="InterPro" id="IPR027463">
    <property type="entry name" value="AcrB_DN_DC_subdom"/>
</dbReference>
<name>B8CN47_SHEPW</name>
<feature type="transmembrane region" description="Helical" evidence="1">
    <location>
        <begin position="523"/>
        <end position="543"/>
    </location>
</feature>
<evidence type="ECO:0000256" key="1">
    <source>
        <dbReference type="SAM" id="Phobius"/>
    </source>
</evidence>
<feature type="transmembrane region" description="Helical" evidence="1">
    <location>
        <begin position="379"/>
        <end position="403"/>
    </location>
</feature>
<keyword evidence="3" id="KW-1185">Reference proteome</keyword>
<proteinExistence type="predicted"/>
<feature type="transmembrane region" description="Helical" evidence="1">
    <location>
        <begin position="993"/>
        <end position="1019"/>
    </location>
</feature>